<evidence type="ECO:0000313" key="2">
    <source>
        <dbReference type="EMBL" id="PSL56933.1"/>
    </source>
</evidence>
<protein>
    <recommendedName>
        <fullName evidence="1">SnoaL-like domain-containing protein</fullName>
    </recommendedName>
</protein>
<organism evidence="2 3">
    <name type="scientific">Saccharothrix carnea</name>
    <dbReference type="NCBI Taxonomy" id="1280637"/>
    <lineage>
        <taxon>Bacteria</taxon>
        <taxon>Bacillati</taxon>
        <taxon>Actinomycetota</taxon>
        <taxon>Actinomycetes</taxon>
        <taxon>Pseudonocardiales</taxon>
        <taxon>Pseudonocardiaceae</taxon>
        <taxon>Saccharothrix</taxon>
    </lineage>
</organism>
<dbReference type="InterPro" id="IPR037401">
    <property type="entry name" value="SnoaL-like"/>
</dbReference>
<dbReference type="Pfam" id="PF12680">
    <property type="entry name" value="SnoaL_2"/>
    <property type="match status" value="1"/>
</dbReference>
<reference evidence="2 3" key="1">
    <citation type="submission" date="2018-03" db="EMBL/GenBank/DDBJ databases">
        <title>Genomic Encyclopedia of Type Strains, Phase III (KMG-III): the genomes of soil and plant-associated and newly described type strains.</title>
        <authorList>
            <person name="Whitman W."/>
        </authorList>
    </citation>
    <scope>NUCLEOTIDE SEQUENCE [LARGE SCALE GENOMIC DNA]</scope>
    <source>
        <strain evidence="2 3">CGMCC 4.7097</strain>
    </source>
</reference>
<dbReference type="CDD" id="cd00531">
    <property type="entry name" value="NTF2_like"/>
    <property type="match status" value="1"/>
</dbReference>
<evidence type="ECO:0000259" key="1">
    <source>
        <dbReference type="Pfam" id="PF12680"/>
    </source>
</evidence>
<keyword evidence="3" id="KW-1185">Reference proteome</keyword>
<dbReference type="PANTHER" id="PTHR41252:SF1">
    <property type="entry name" value="BLR2505 PROTEIN"/>
    <property type="match status" value="1"/>
</dbReference>
<dbReference type="Gene3D" id="3.10.450.50">
    <property type="match status" value="1"/>
</dbReference>
<dbReference type="InterPro" id="IPR032710">
    <property type="entry name" value="NTF2-like_dom_sf"/>
</dbReference>
<sequence length="175" mass="19025">MTEHLSRADVLRGLGATAVGVVAGSLLGTGTASATVDHPNVKLIKDYYAAYASGDVAALRRFFADDIRWTIPGHHPLSGTKVGIDEVLAFFAELAEAGFRAEPIFLAADGDWVVDLHRGWSTRPAGLDITWALAFRIRARRIVEAVNFAADQHAADRFFWQAYPLAPIPNRLAAR</sequence>
<dbReference type="InterPro" id="IPR006311">
    <property type="entry name" value="TAT_signal"/>
</dbReference>
<dbReference type="OrthoDB" id="8375282at2"/>
<dbReference type="SUPFAM" id="SSF54427">
    <property type="entry name" value="NTF2-like"/>
    <property type="match status" value="1"/>
</dbReference>
<dbReference type="RefSeq" id="WP_106615297.1">
    <property type="nucleotide sequence ID" value="NZ_PYAX01000003.1"/>
</dbReference>
<accession>A0A2P8IEQ6</accession>
<gene>
    <name evidence="2" type="ORF">B0I31_103693</name>
</gene>
<name>A0A2P8IEQ6_SACCR</name>
<proteinExistence type="predicted"/>
<dbReference type="EMBL" id="PYAX01000003">
    <property type="protein sequence ID" value="PSL56933.1"/>
    <property type="molecule type" value="Genomic_DNA"/>
</dbReference>
<dbReference type="Proteomes" id="UP000241118">
    <property type="component" value="Unassembled WGS sequence"/>
</dbReference>
<evidence type="ECO:0000313" key="3">
    <source>
        <dbReference type="Proteomes" id="UP000241118"/>
    </source>
</evidence>
<dbReference type="PANTHER" id="PTHR41252">
    <property type="entry name" value="BLR2505 PROTEIN"/>
    <property type="match status" value="1"/>
</dbReference>
<dbReference type="PROSITE" id="PS51318">
    <property type="entry name" value="TAT"/>
    <property type="match status" value="1"/>
</dbReference>
<dbReference type="AlphaFoldDB" id="A0A2P8IEQ6"/>
<comment type="caution">
    <text evidence="2">The sequence shown here is derived from an EMBL/GenBank/DDBJ whole genome shotgun (WGS) entry which is preliminary data.</text>
</comment>
<feature type="domain" description="SnoaL-like" evidence="1">
    <location>
        <begin position="45"/>
        <end position="144"/>
    </location>
</feature>